<sequence>MCFPVEQLIIITHQCTYMFHSMKNLSFDHMLICLGRTRTVSLVSLLI</sequence>
<dbReference type="EnsemblPlants" id="AET2Gv21289100.1">
    <property type="protein sequence ID" value="AET2Gv21289100.1"/>
    <property type="gene ID" value="AET2Gv21289100"/>
</dbReference>
<dbReference type="Proteomes" id="UP000015105">
    <property type="component" value="Chromosome 2D"/>
</dbReference>
<name>A0A453DKV9_AEGTS</name>
<dbReference type="Gramene" id="AET2Gv21289100.1">
    <property type="protein sequence ID" value="AET2Gv21289100.1"/>
    <property type="gene ID" value="AET2Gv21289100"/>
</dbReference>
<accession>A0A453DKV9</accession>
<keyword evidence="2" id="KW-1185">Reference proteome</keyword>
<reference evidence="1" key="5">
    <citation type="journal article" date="2021" name="G3 (Bethesda)">
        <title>Aegilops tauschii genome assembly Aet v5.0 features greater sequence contiguity and improved annotation.</title>
        <authorList>
            <person name="Wang L."/>
            <person name="Zhu T."/>
            <person name="Rodriguez J.C."/>
            <person name="Deal K.R."/>
            <person name="Dubcovsky J."/>
            <person name="McGuire P.E."/>
            <person name="Lux T."/>
            <person name="Spannagl M."/>
            <person name="Mayer K.F.X."/>
            <person name="Baldrich P."/>
            <person name="Meyers B.C."/>
            <person name="Huo N."/>
            <person name="Gu Y.Q."/>
            <person name="Zhou H."/>
            <person name="Devos K.M."/>
            <person name="Bennetzen J.L."/>
            <person name="Unver T."/>
            <person name="Budak H."/>
            <person name="Gulick P.J."/>
            <person name="Galiba G."/>
            <person name="Kalapos B."/>
            <person name="Nelson D.R."/>
            <person name="Li P."/>
            <person name="You F.M."/>
            <person name="Luo M.C."/>
            <person name="Dvorak J."/>
        </authorList>
    </citation>
    <scope>NUCLEOTIDE SEQUENCE [LARGE SCALE GENOMIC DNA]</scope>
    <source>
        <strain evidence="1">cv. AL8/78</strain>
    </source>
</reference>
<dbReference type="AlphaFoldDB" id="A0A453DKV9"/>
<evidence type="ECO:0000313" key="1">
    <source>
        <dbReference type="EnsemblPlants" id="AET2Gv21289100.1"/>
    </source>
</evidence>
<reference evidence="2" key="2">
    <citation type="journal article" date="2017" name="Nat. Plants">
        <title>The Aegilops tauschii genome reveals multiple impacts of transposons.</title>
        <authorList>
            <person name="Zhao G."/>
            <person name="Zou C."/>
            <person name="Li K."/>
            <person name="Wang K."/>
            <person name="Li T."/>
            <person name="Gao L."/>
            <person name="Zhang X."/>
            <person name="Wang H."/>
            <person name="Yang Z."/>
            <person name="Liu X."/>
            <person name="Jiang W."/>
            <person name="Mao L."/>
            <person name="Kong X."/>
            <person name="Jiao Y."/>
            <person name="Jia J."/>
        </authorList>
    </citation>
    <scope>NUCLEOTIDE SEQUENCE [LARGE SCALE GENOMIC DNA]</scope>
    <source>
        <strain evidence="2">cv. AL8/78</strain>
    </source>
</reference>
<organism evidence="1 2">
    <name type="scientific">Aegilops tauschii subsp. strangulata</name>
    <name type="common">Goatgrass</name>
    <dbReference type="NCBI Taxonomy" id="200361"/>
    <lineage>
        <taxon>Eukaryota</taxon>
        <taxon>Viridiplantae</taxon>
        <taxon>Streptophyta</taxon>
        <taxon>Embryophyta</taxon>
        <taxon>Tracheophyta</taxon>
        <taxon>Spermatophyta</taxon>
        <taxon>Magnoliopsida</taxon>
        <taxon>Liliopsida</taxon>
        <taxon>Poales</taxon>
        <taxon>Poaceae</taxon>
        <taxon>BOP clade</taxon>
        <taxon>Pooideae</taxon>
        <taxon>Triticodae</taxon>
        <taxon>Triticeae</taxon>
        <taxon>Triticinae</taxon>
        <taxon>Aegilops</taxon>
    </lineage>
</organism>
<reference evidence="2" key="1">
    <citation type="journal article" date="2014" name="Science">
        <title>Ancient hybridizations among the ancestral genomes of bread wheat.</title>
        <authorList>
            <consortium name="International Wheat Genome Sequencing Consortium,"/>
            <person name="Marcussen T."/>
            <person name="Sandve S.R."/>
            <person name="Heier L."/>
            <person name="Spannagl M."/>
            <person name="Pfeifer M."/>
            <person name="Jakobsen K.S."/>
            <person name="Wulff B.B."/>
            <person name="Steuernagel B."/>
            <person name="Mayer K.F."/>
            <person name="Olsen O.A."/>
        </authorList>
    </citation>
    <scope>NUCLEOTIDE SEQUENCE [LARGE SCALE GENOMIC DNA]</scope>
    <source>
        <strain evidence="2">cv. AL8/78</strain>
    </source>
</reference>
<protein>
    <submittedName>
        <fullName evidence="1">Uncharacterized protein</fullName>
    </submittedName>
</protein>
<reference evidence="1" key="3">
    <citation type="journal article" date="2017" name="Nature">
        <title>Genome sequence of the progenitor of the wheat D genome Aegilops tauschii.</title>
        <authorList>
            <person name="Luo M.C."/>
            <person name="Gu Y.Q."/>
            <person name="Puiu D."/>
            <person name="Wang H."/>
            <person name="Twardziok S.O."/>
            <person name="Deal K.R."/>
            <person name="Huo N."/>
            <person name="Zhu T."/>
            <person name="Wang L."/>
            <person name="Wang Y."/>
            <person name="McGuire P.E."/>
            <person name="Liu S."/>
            <person name="Long H."/>
            <person name="Ramasamy R.K."/>
            <person name="Rodriguez J.C."/>
            <person name="Van S.L."/>
            <person name="Yuan L."/>
            <person name="Wang Z."/>
            <person name="Xia Z."/>
            <person name="Xiao L."/>
            <person name="Anderson O.D."/>
            <person name="Ouyang S."/>
            <person name="Liang Y."/>
            <person name="Zimin A.V."/>
            <person name="Pertea G."/>
            <person name="Qi P."/>
            <person name="Bennetzen J.L."/>
            <person name="Dai X."/>
            <person name="Dawson M.W."/>
            <person name="Muller H.G."/>
            <person name="Kugler K."/>
            <person name="Rivarola-Duarte L."/>
            <person name="Spannagl M."/>
            <person name="Mayer K.F.X."/>
            <person name="Lu F.H."/>
            <person name="Bevan M.W."/>
            <person name="Leroy P."/>
            <person name="Li P."/>
            <person name="You F.M."/>
            <person name="Sun Q."/>
            <person name="Liu Z."/>
            <person name="Lyons E."/>
            <person name="Wicker T."/>
            <person name="Salzberg S.L."/>
            <person name="Devos K.M."/>
            <person name="Dvorak J."/>
        </authorList>
    </citation>
    <scope>NUCLEOTIDE SEQUENCE [LARGE SCALE GENOMIC DNA]</scope>
    <source>
        <strain evidence="1">cv. AL8/78</strain>
    </source>
</reference>
<evidence type="ECO:0000313" key="2">
    <source>
        <dbReference type="Proteomes" id="UP000015105"/>
    </source>
</evidence>
<reference evidence="1" key="4">
    <citation type="submission" date="2019-03" db="UniProtKB">
        <authorList>
            <consortium name="EnsemblPlants"/>
        </authorList>
    </citation>
    <scope>IDENTIFICATION</scope>
</reference>
<proteinExistence type="predicted"/>